<protein>
    <submittedName>
        <fullName evidence="3">Si:ch211-214j24.14</fullName>
    </submittedName>
    <submittedName>
        <fullName evidence="5">Uncharacterized protein LOC559160</fullName>
    </submittedName>
</protein>
<dbReference type="HOGENOM" id="CLU_1365843_0_0_1"/>
<evidence type="ECO:0000313" key="5">
    <source>
        <dbReference type="RefSeq" id="NP_001373757.1"/>
    </source>
</evidence>
<keyword evidence="2" id="KW-0812">Transmembrane</keyword>
<reference evidence="5" key="3">
    <citation type="journal article" date="2015" name="Nat. Commun.">
        <title>RFX transcription factors are essential for hearing in mice.</title>
        <authorList>
            <person name="Elkon R."/>
            <person name="Milon B."/>
            <person name="Morrison L."/>
            <person name="Shah M."/>
            <person name="Vijayakumar S."/>
            <person name="Racherla M."/>
            <person name="Leitch C.C."/>
            <person name="Silipino L."/>
            <person name="Hadi S."/>
            <person name="Weiss-Gayet M."/>
            <person name="Barras E."/>
            <person name="Schmid C.D."/>
            <person name="Ait-Lounis A."/>
            <person name="Barnes A."/>
            <person name="Song Y."/>
            <person name="Eisenman D.J."/>
            <person name="Eliyahu E."/>
            <person name="Frolenkov G.I."/>
            <person name="Strome S.E."/>
            <person name="Durand B."/>
            <person name="Zaghloul N.A."/>
            <person name="Jones S.M."/>
            <person name="Reith W."/>
            <person name="Hertzano R."/>
        </authorList>
    </citation>
    <scope>NUCLEOTIDE SEQUENCE</scope>
    <source>
        <strain evidence="5">Tuebingen</strain>
    </source>
</reference>
<dbReference type="EMBL" id="BX323558">
    <property type="status" value="NOT_ANNOTATED_CDS"/>
    <property type="molecule type" value="Genomic_DNA"/>
</dbReference>
<proteinExistence type="predicted"/>
<evidence type="ECO:0000256" key="2">
    <source>
        <dbReference type="SAM" id="Phobius"/>
    </source>
</evidence>
<feature type="region of interest" description="Disordered" evidence="1">
    <location>
        <begin position="1"/>
        <end position="48"/>
    </location>
</feature>
<evidence type="ECO:0000313" key="4">
    <source>
        <dbReference type="Proteomes" id="UP000000437"/>
    </source>
</evidence>
<dbReference type="GeneTree" id="ENSGT00390000015552"/>
<keyword evidence="4" id="KW-1185">Reference proteome</keyword>
<keyword evidence="2" id="KW-0472">Membrane</keyword>
<dbReference type="KEGG" id="dre:559160"/>
<accession>H0WF17</accession>
<dbReference type="Ensembl" id="ENSDART00000150391.2">
    <property type="protein sequence ID" value="ENSDARP00000125448.1"/>
    <property type="gene ID" value="ENSDARG00000096037.2"/>
</dbReference>
<feature type="transmembrane region" description="Helical" evidence="2">
    <location>
        <begin position="176"/>
        <end position="197"/>
    </location>
</feature>
<dbReference type="PaxDb" id="7955-ENSDARP00000125448"/>
<organism evidence="3">
    <name type="scientific">Danio rerio</name>
    <name type="common">Zebrafish</name>
    <name type="synonym">Brachydanio rerio</name>
    <dbReference type="NCBI Taxonomy" id="7955"/>
    <lineage>
        <taxon>Eukaryota</taxon>
        <taxon>Metazoa</taxon>
        <taxon>Chordata</taxon>
        <taxon>Craniata</taxon>
        <taxon>Vertebrata</taxon>
        <taxon>Euteleostomi</taxon>
        <taxon>Actinopterygii</taxon>
        <taxon>Neopterygii</taxon>
        <taxon>Teleostei</taxon>
        <taxon>Ostariophysi</taxon>
        <taxon>Cypriniformes</taxon>
        <taxon>Danionidae</taxon>
        <taxon>Danioninae</taxon>
        <taxon>Danio</taxon>
    </lineage>
</organism>
<reference evidence="5" key="4">
    <citation type="journal article" date="2016" name="BMC Genomics">
        <title>Gene evolution and gene expression after whole genome duplication in fish: the PhyloFish database.</title>
        <authorList>
            <person name="Pasquier J."/>
            <person name="Cabau C."/>
            <person name="Nguyen T."/>
            <person name="Jouanno E."/>
            <person name="Severac D."/>
            <person name="Braasch I."/>
            <person name="Journot L."/>
            <person name="Pontarotti P."/>
            <person name="Klopp C."/>
            <person name="Postlethwait J.H."/>
            <person name="Guiguen Y."/>
            <person name="Bobe J."/>
        </authorList>
    </citation>
    <scope>NUCLEOTIDE SEQUENCE</scope>
    <source>
        <strain evidence="5">Tuebingen</strain>
    </source>
</reference>
<accession>A0A8N7TFW9</accession>
<keyword evidence="2" id="KW-1133">Transmembrane helix</keyword>
<dbReference type="RefSeq" id="NP_001373757.1">
    <property type="nucleotide sequence ID" value="NM_001386828.1"/>
</dbReference>
<dbReference type="AGR" id="ZFIN:ZDB-GENE-110914-226"/>
<evidence type="ECO:0000313" key="3">
    <source>
        <dbReference type="Ensembl" id="ENSDARP00000125448"/>
    </source>
</evidence>
<dbReference type="Bgee" id="ENSDARG00000096037">
    <property type="expression patterns" value="Expressed in liver and 19 other cell types or tissues"/>
</dbReference>
<sequence>MEPDLRSLDTSEMFLLQEDHSENHSSTSDIINLEAEPHERAESDDEDLQCSVLSIDKELAEIEARVFSPCESDLRPPQAVELLMCVEEPIVQEIGSETAAEPVFTHTPLLSEPLDFTLASVPIPEIISQVLEHLPQSDESNIAESDALSVSRHNTASPAEEVTPKPDSISSSAFELPVLLVGGAALVAVVGVLTYTLSRK</sequence>
<feature type="region of interest" description="Disordered" evidence="1">
    <location>
        <begin position="146"/>
        <end position="168"/>
    </location>
</feature>
<reference evidence="3" key="1">
    <citation type="submission" date="2012-01" db="UniProtKB">
        <authorList>
            <consortium name="Ensembl"/>
        </authorList>
    </citation>
    <scope>IDENTIFICATION</scope>
    <source>
        <strain evidence="3">Tuebingen</strain>
    </source>
</reference>
<dbReference type="OrthoDB" id="8956859at2759"/>
<reference evidence="3 4" key="2">
    <citation type="journal article" date="2013" name="Nature">
        <title>The zebrafish reference genome sequence and its relationship to the human genome.</title>
        <authorList>
            <consortium name="Genome Reference Consortium Zebrafish"/>
            <person name="Howe K."/>
            <person name="Clark M.D."/>
            <person name="Torroja C.F."/>
            <person name="Torrance J."/>
            <person name="Berthelot C."/>
            <person name="Muffato M."/>
            <person name="Collins J.E."/>
            <person name="Humphray S."/>
            <person name="McLaren K."/>
            <person name="Matthews L."/>
            <person name="McLaren S."/>
            <person name="Sealy I."/>
            <person name="Caccamo M."/>
            <person name="Churcher C."/>
            <person name="Scott C."/>
            <person name="Barrett J.C."/>
            <person name="Koch R."/>
            <person name="Rauch G.J."/>
            <person name="White S."/>
            <person name="Chow W."/>
            <person name="Kilian B."/>
            <person name="Quintais L.T."/>
            <person name="Guerra-Assuncao J.A."/>
            <person name="Zhou Y."/>
            <person name="Gu Y."/>
            <person name="Yen J."/>
            <person name="Vogel J.H."/>
            <person name="Eyre T."/>
            <person name="Redmond S."/>
            <person name="Banerjee R."/>
            <person name="Chi J."/>
            <person name="Fu B."/>
            <person name="Langley E."/>
            <person name="Maguire S.F."/>
            <person name="Laird G.K."/>
            <person name="Lloyd D."/>
            <person name="Kenyon E."/>
            <person name="Donaldson S."/>
            <person name="Sehra H."/>
            <person name="Almeida-King J."/>
            <person name="Loveland J."/>
            <person name="Trevanion S."/>
            <person name="Jones M."/>
            <person name="Quail M."/>
            <person name="Willey D."/>
            <person name="Hunt A."/>
            <person name="Burton J."/>
            <person name="Sims S."/>
            <person name="McLay K."/>
            <person name="Plumb B."/>
            <person name="Davis J."/>
            <person name="Clee C."/>
            <person name="Oliver K."/>
            <person name="Clark R."/>
            <person name="Riddle C."/>
            <person name="Elliot D."/>
            <person name="Eliott D."/>
            <person name="Threadgold G."/>
            <person name="Harden G."/>
            <person name="Ware D."/>
            <person name="Begum S."/>
            <person name="Mortimore B."/>
            <person name="Mortimer B."/>
            <person name="Kerry G."/>
            <person name="Heath P."/>
            <person name="Phillimore B."/>
            <person name="Tracey A."/>
            <person name="Corby N."/>
            <person name="Dunn M."/>
            <person name="Johnson C."/>
            <person name="Wood J."/>
            <person name="Clark S."/>
            <person name="Pelan S."/>
            <person name="Griffiths G."/>
            <person name="Smith M."/>
            <person name="Glithero R."/>
            <person name="Howden P."/>
            <person name="Barker N."/>
            <person name="Lloyd C."/>
            <person name="Stevens C."/>
            <person name="Harley J."/>
            <person name="Holt K."/>
            <person name="Panagiotidis G."/>
            <person name="Lovell J."/>
            <person name="Beasley H."/>
            <person name="Henderson C."/>
            <person name="Gordon D."/>
            <person name="Auger K."/>
            <person name="Wright D."/>
            <person name="Collins J."/>
            <person name="Raisen C."/>
            <person name="Dyer L."/>
            <person name="Leung K."/>
            <person name="Robertson L."/>
            <person name="Ambridge K."/>
            <person name="Leongamornlert D."/>
            <person name="McGuire S."/>
            <person name="Gilderthorp R."/>
            <person name="Griffiths C."/>
            <person name="Manthravadi D."/>
            <person name="Nichol S."/>
            <person name="Barker G."/>
            <person name="Whitehead S."/>
            <person name="Kay M."/>
            <person name="Brown J."/>
            <person name="Murnane C."/>
            <person name="Gray E."/>
            <person name="Humphries M."/>
            <person name="Sycamore N."/>
            <person name="Barker D."/>
            <person name="Saunders D."/>
            <person name="Wallis J."/>
            <person name="Babbage A."/>
            <person name="Hammond S."/>
            <person name="Mashreghi-Mohammadi M."/>
            <person name="Barr L."/>
            <person name="Martin S."/>
            <person name="Wray P."/>
            <person name="Ellington A."/>
            <person name="Matthews N."/>
            <person name="Ellwood M."/>
            <person name="Woodmansey R."/>
            <person name="Clark G."/>
            <person name="Cooper J."/>
            <person name="Cooper J."/>
            <person name="Tromans A."/>
            <person name="Grafham D."/>
            <person name="Skuce C."/>
            <person name="Pandian R."/>
            <person name="Andrews R."/>
            <person name="Harrison E."/>
            <person name="Kimberley A."/>
            <person name="Garnett J."/>
            <person name="Fosker N."/>
            <person name="Hall R."/>
            <person name="Garner P."/>
            <person name="Kelly D."/>
            <person name="Bird C."/>
            <person name="Palmer S."/>
            <person name="Gehring I."/>
            <person name="Berger A."/>
            <person name="Dooley C.M."/>
            <person name="Ersan-Urun Z."/>
            <person name="Eser C."/>
            <person name="Geiger H."/>
            <person name="Geisler M."/>
            <person name="Karotki L."/>
            <person name="Kirn A."/>
            <person name="Konantz J."/>
            <person name="Konantz M."/>
            <person name="Oberlander M."/>
            <person name="Rudolph-Geiger S."/>
            <person name="Teucke M."/>
            <person name="Lanz C."/>
            <person name="Raddatz G."/>
            <person name="Osoegawa K."/>
            <person name="Zhu B."/>
            <person name="Rapp A."/>
            <person name="Widaa S."/>
            <person name="Langford C."/>
            <person name="Yang F."/>
            <person name="Schuster S.C."/>
            <person name="Carter N.P."/>
            <person name="Harrow J."/>
            <person name="Ning Z."/>
            <person name="Herrero J."/>
            <person name="Searle S.M."/>
            <person name="Enright A."/>
            <person name="Geisler R."/>
            <person name="Plasterk R.H."/>
            <person name="Lee C."/>
            <person name="Westerfield M."/>
            <person name="de Jong P.J."/>
            <person name="Zon L.I."/>
            <person name="Postlethwait J.H."/>
            <person name="Nusslein-Volhard C."/>
            <person name="Hubbard T.J."/>
            <person name="Roest Crollius H."/>
            <person name="Rogers J."/>
            <person name="Stemple D.L."/>
        </authorList>
    </citation>
    <scope>NUCLEOTIDE SEQUENCE [LARGE SCALE GENOMIC DNA]</scope>
    <source>
        <strain evidence="3 4">Tuebingen</strain>
    </source>
</reference>
<evidence type="ECO:0000256" key="1">
    <source>
        <dbReference type="SAM" id="MobiDB-lite"/>
    </source>
</evidence>
<dbReference type="Proteomes" id="UP000000437">
    <property type="component" value="Chromosome 4"/>
</dbReference>
<reference evidence="5" key="5">
    <citation type="submission" date="2025-04" db="UniProtKB">
        <authorList>
            <consortium name="RefSeq"/>
        </authorList>
    </citation>
    <scope>IDENTIFICATION</scope>
    <source>
        <strain evidence="5">Tuebingen</strain>
    </source>
</reference>
<dbReference type="ZFIN" id="ZDB-GENE-110914-226">
    <property type="gene designation" value="si:ch211-214j24.14"/>
</dbReference>
<dbReference type="OMA" id="MFLLQED"/>
<evidence type="ECO:0000313" key="6">
    <source>
        <dbReference type="ZFIN" id="ZDB-GENE-110914-226"/>
    </source>
</evidence>
<gene>
    <name evidence="3 5 6" type="primary">si:ch211-214j24.14</name>
</gene>
<name>H0WF17_DANRE</name>
<dbReference type="AlphaFoldDB" id="H0WF17"/>